<evidence type="ECO:0000313" key="2">
    <source>
        <dbReference type="Proteomes" id="UP001152320"/>
    </source>
</evidence>
<reference evidence="1" key="1">
    <citation type="submission" date="2021-10" db="EMBL/GenBank/DDBJ databases">
        <title>Tropical sea cucumber genome reveals ecological adaptation and Cuvierian tubules defense mechanism.</title>
        <authorList>
            <person name="Chen T."/>
        </authorList>
    </citation>
    <scope>NUCLEOTIDE SEQUENCE</scope>
    <source>
        <strain evidence="1">Nanhai2018</strain>
        <tissue evidence="1">Muscle</tissue>
    </source>
</reference>
<gene>
    <name evidence="1" type="ORF">HOLleu_03455</name>
</gene>
<keyword evidence="2" id="KW-1185">Reference proteome</keyword>
<dbReference type="AlphaFoldDB" id="A0A9Q1CTG9"/>
<sequence length="117" mass="13404">MLLALVSSQRQRTLQLLDIVNMEITCTTISFTVTALIKQSRPGNVGHRLILKAYPPDKRLCIYTYVIEYLNRTKSCRGKEKRLFVSFKKPHGRVTTDTIGRWLKTVLSSAGDRHLQV</sequence>
<name>A0A9Q1CTG9_HOLLE</name>
<dbReference type="PANTHER" id="PTHR35617">
    <property type="entry name" value="PHAGE_INTEGRASE DOMAIN-CONTAINING PROTEIN"/>
    <property type="match status" value="1"/>
</dbReference>
<comment type="caution">
    <text evidence="1">The sequence shown here is derived from an EMBL/GenBank/DDBJ whole genome shotgun (WGS) entry which is preliminary data.</text>
</comment>
<protein>
    <submittedName>
        <fullName evidence="1">Uncharacterized protein</fullName>
    </submittedName>
</protein>
<proteinExistence type="predicted"/>
<organism evidence="1 2">
    <name type="scientific">Holothuria leucospilota</name>
    <name type="common">Black long sea cucumber</name>
    <name type="synonym">Mertensiothuria leucospilota</name>
    <dbReference type="NCBI Taxonomy" id="206669"/>
    <lineage>
        <taxon>Eukaryota</taxon>
        <taxon>Metazoa</taxon>
        <taxon>Echinodermata</taxon>
        <taxon>Eleutherozoa</taxon>
        <taxon>Echinozoa</taxon>
        <taxon>Holothuroidea</taxon>
        <taxon>Aspidochirotacea</taxon>
        <taxon>Aspidochirotida</taxon>
        <taxon>Holothuriidae</taxon>
        <taxon>Holothuria</taxon>
    </lineage>
</organism>
<evidence type="ECO:0000313" key="1">
    <source>
        <dbReference type="EMBL" id="KAJ8050304.1"/>
    </source>
</evidence>
<accession>A0A9Q1CTG9</accession>
<dbReference type="PANTHER" id="PTHR35617:SF3">
    <property type="entry name" value="CORE-BINDING (CB) DOMAIN-CONTAINING PROTEIN"/>
    <property type="match status" value="1"/>
</dbReference>
<dbReference type="OrthoDB" id="6769862at2759"/>
<dbReference type="EMBL" id="JAIZAY010000001">
    <property type="protein sequence ID" value="KAJ8050304.1"/>
    <property type="molecule type" value="Genomic_DNA"/>
</dbReference>
<dbReference type="Proteomes" id="UP001152320">
    <property type="component" value="Chromosome 1"/>
</dbReference>